<name>A0A810L097_9ACTN</name>
<evidence type="ECO:0000256" key="3">
    <source>
        <dbReference type="ARBA" id="ARBA00022475"/>
    </source>
</evidence>
<keyword evidence="3" id="KW-1003">Cell membrane</keyword>
<dbReference type="KEGG" id="aser:Asera_17760"/>
<dbReference type="Proteomes" id="UP000680750">
    <property type="component" value="Chromosome"/>
</dbReference>
<sequence>MGVPWRLAVAALTMAALGAPVAAPTGADAAPQCSHGDSDNLDYQPWAVKRIAADRAWPISQGSGVTVAVLDSGVNAQHRQLAGRVEAGTDLVRGKGTADTDCAGHGSMVAGIIAGKRVDGSGFYGVAPEATILPIRIAEDLGTFEHGSPRIAAAIRYAVDHDATVINMSLTTEDSPQLRSAVGYAHEHGVVMVAATGNQADDKPRYPAAYPDVIAVGGIDSSGGHDSESVTGDWVDLAAPSTGIVAPAGIGSGYLSEKGTSFAAPVVAGTAALIRAYRPELTPDQVATRLEATADHPVDGHNDEVGYGVVNPYRALTEVLGEPNGAATAAGGALPAAASRTGAADPVRTAALWAAVGLLAVVIALLLLAVVVPAGRRRGWRPGLRGRLPGPRSTRRRPPDYDPTAPPPIEPEPPATTAVRLPGSDSSATFTVDVHLN</sequence>
<evidence type="ECO:0000256" key="6">
    <source>
        <dbReference type="ARBA" id="ARBA00022801"/>
    </source>
</evidence>
<dbReference type="PROSITE" id="PS00136">
    <property type="entry name" value="SUBTILASE_ASP"/>
    <property type="match status" value="1"/>
</dbReference>
<feature type="compositionally biased region" description="Low complexity" evidence="12">
    <location>
        <begin position="381"/>
        <end position="392"/>
    </location>
</feature>
<dbReference type="InterPro" id="IPR023828">
    <property type="entry name" value="Peptidase_S8_Ser-AS"/>
</dbReference>
<evidence type="ECO:0000256" key="4">
    <source>
        <dbReference type="ARBA" id="ARBA00022670"/>
    </source>
</evidence>
<dbReference type="InterPro" id="IPR023834">
    <property type="entry name" value="T7SS_pept_S8A_mycosin"/>
</dbReference>
<dbReference type="PROSITE" id="PS00138">
    <property type="entry name" value="SUBTILASE_SER"/>
    <property type="match status" value="1"/>
</dbReference>
<evidence type="ECO:0000313" key="16">
    <source>
        <dbReference type="EMBL" id="BCJ27668.1"/>
    </source>
</evidence>
<organism evidence="16 17">
    <name type="scientific">Actinocatenispora sera</name>
    <dbReference type="NCBI Taxonomy" id="390989"/>
    <lineage>
        <taxon>Bacteria</taxon>
        <taxon>Bacillati</taxon>
        <taxon>Actinomycetota</taxon>
        <taxon>Actinomycetes</taxon>
        <taxon>Micromonosporales</taxon>
        <taxon>Micromonosporaceae</taxon>
        <taxon>Actinocatenispora</taxon>
    </lineage>
</organism>
<dbReference type="PROSITE" id="PS51892">
    <property type="entry name" value="SUBTILASE"/>
    <property type="match status" value="1"/>
</dbReference>
<dbReference type="InterPro" id="IPR023827">
    <property type="entry name" value="Peptidase_S8_Asp-AS"/>
</dbReference>
<feature type="region of interest" description="Disordered" evidence="12">
    <location>
        <begin position="380"/>
        <end position="437"/>
    </location>
</feature>
<dbReference type="AlphaFoldDB" id="A0A810L097"/>
<evidence type="ECO:0000256" key="2">
    <source>
        <dbReference type="ARBA" id="ARBA00011073"/>
    </source>
</evidence>
<evidence type="ECO:0000256" key="10">
    <source>
        <dbReference type="PROSITE-ProRule" id="PRU01240"/>
    </source>
</evidence>
<feature type="transmembrane region" description="Helical" evidence="13">
    <location>
        <begin position="350"/>
        <end position="372"/>
    </location>
</feature>
<keyword evidence="7 10" id="KW-0720">Serine protease</keyword>
<dbReference type="PANTHER" id="PTHR43806:SF11">
    <property type="entry name" value="CEREVISIN-RELATED"/>
    <property type="match status" value="1"/>
</dbReference>
<evidence type="ECO:0000259" key="15">
    <source>
        <dbReference type="Pfam" id="PF00082"/>
    </source>
</evidence>
<evidence type="ECO:0000256" key="13">
    <source>
        <dbReference type="SAM" id="Phobius"/>
    </source>
</evidence>
<accession>A0A810L097</accession>
<dbReference type="GO" id="GO:0005886">
    <property type="term" value="C:plasma membrane"/>
    <property type="evidence" value="ECO:0007669"/>
    <property type="project" value="UniProtKB-SubCell"/>
</dbReference>
<evidence type="ECO:0000256" key="12">
    <source>
        <dbReference type="SAM" id="MobiDB-lite"/>
    </source>
</evidence>
<dbReference type="NCBIfam" id="TIGR03921">
    <property type="entry name" value="T7SS_mycosin"/>
    <property type="match status" value="1"/>
</dbReference>
<feature type="active site" description="Charge relay system" evidence="10">
    <location>
        <position position="105"/>
    </location>
</feature>
<evidence type="ECO:0000256" key="14">
    <source>
        <dbReference type="SAM" id="SignalP"/>
    </source>
</evidence>
<feature type="compositionally biased region" description="Pro residues" evidence="12">
    <location>
        <begin position="404"/>
        <end position="414"/>
    </location>
</feature>
<keyword evidence="17" id="KW-1185">Reference proteome</keyword>
<proteinExistence type="inferred from homology"/>
<evidence type="ECO:0000256" key="11">
    <source>
        <dbReference type="RuleBase" id="RU003355"/>
    </source>
</evidence>
<dbReference type="GO" id="GO:0004252">
    <property type="term" value="F:serine-type endopeptidase activity"/>
    <property type="evidence" value="ECO:0007669"/>
    <property type="project" value="UniProtKB-UniRule"/>
</dbReference>
<comment type="similarity">
    <text evidence="2 10 11">Belongs to the peptidase S8 family.</text>
</comment>
<evidence type="ECO:0000256" key="7">
    <source>
        <dbReference type="ARBA" id="ARBA00022825"/>
    </source>
</evidence>
<dbReference type="EMBL" id="AP023354">
    <property type="protein sequence ID" value="BCJ27668.1"/>
    <property type="molecule type" value="Genomic_DNA"/>
</dbReference>
<keyword evidence="14" id="KW-0732">Signal</keyword>
<keyword evidence="8 13" id="KW-1133">Transmembrane helix</keyword>
<dbReference type="GO" id="GO:0006508">
    <property type="term" value="P:proteolysis"/>
    <property type="evidence" value="ECO:0007669"/>
    <property type="project" value="UniProtKB-KW"/>
</dbReference>
<dbReference type="PROSITE" id="PS00137">
    <property type="entry name" value="SUBTILASE_HIS"/>
    <property type="match status" value="1"/>
</dbReference>
<reference evidence="16" key="1">
    <citation type="submission" date="2020-08" db="EMBL/GenBank/DDBJ databases">
        <title>Whole genome shotgun sequence of Actinocatenispora sera NBRC 101916.</title>
        <authorList>
            <person name="Komaki H."/>
            <person name="Tamura T."/>
        </authorList>
    </citation>
    <scope>NUCLEOTIDE SEQUENCE</scope>
    <source>
        <strain evidence="16">NBRC 101916</strain>
    </source>
</reference>
<dbReference type="InterPro" id="IPR050131">
    <property type="entry name" value="Peptidase_S8_subtilisin-like"/>
</dbReference>
<keyword evidence="6 10" id="KW-0378">Hydrolase</keyword>
<feature type="active site" description="Charge relay system" evidence="10">
    <location>
        <position position="261"/>
    </location>
</feature>
<evidence type="ECO:0000256" key="5">
    <source>
        <dbReference type="ARBA" id="ARBA00022692"/>
    </source>
</evidence>
<dbReference type="Pfam" id="PF00082">
    <property type="entry name" value="Peptidase_S8"/>
    <property type="match status" value="1"/>
</dbReference>
<dbReference type="InterPro" id="IPR036852">
    <property type="entry name" value="Peptidase_S8/S53_dom_sf"/>
</dbReference>
<feature type="signal peptide" evidence="14">
    <location>
        <begin position="1"/>
        <end position="22"/>
    </location>
</feature>
<protein>
    <recommendedName>
        <fullName evidence="15">Peptidase S8/S53 domain-containing protein</fullName>
    </recommendedName>
</protein>
<dbReference type="SUPFAM" id="SSF52743">
    <property type="entry name" value="Subtilisin-like"/>
    <property type="match status" value="1"/>
</dbReference>
<feature type="chain" id="PRO_5039028725" description="Peptidase S8/S53 domain-containing protein" evidence="14">
    <location>
        <begin position="23"/>
        <end position="437"/>
    </location>
</feature>
<dbReference type="InterPro" id="IPR000209">
    <property type="entry name" value="Peptidase_S8/S53_dom"/>
</dbReference>
<feature type="active site" description="Charge relay system" evidence="10">
    <location>
        <position position="71"/>
    </location>
</feature>
<keyword evidence="4 10" id="KW-0645">Protease</keyword>
<comment type="subcellular location">
    <subcellularLocation>
        <location evidence="1">Cell membrane</location>
        <topology evidence="1">Single-pass membrane protein</topology>
    </subcellularLocation>
</comment>
<keyword evidence="5 13" id="KW-0812">Transmembrane</keyword>
<dbReference type="PANTHER" id="PTHR43806">
    <property type="entry name" value="PEPTIDASE S8"/>
    <property type="match status" value="1"/>
</dbReference>
<gene>
    <name evidence="16" type="ORF">Asera_17760</name>
</gene>
<dbReference type="Gene3D" id="3.40.50.200">
    <property type="entry name" value="Peptidase S8/S53 domain"/>
    <property type="match status" value="1"/>
</dbReference>
<evidence type="ECO:0000256" key="9">
    <source>
        <dbReference type="ARBA" id="ARBA00023136"/>
    </source>
</evidence>
<dbReference type="InterPro" id="IPR015500">
    <property type="entry name" value="Peptidase_S8_subtilisin-rel"/>
</dbReference>
<dbReference type="PRINTS" id="PR00723">
    <property type="entry name" value="SUBTILISIN"/>
</dbReference>
<evidence type="ECO:0000313" key="17">
    <source>
        <dbReference type="Proteomes" id="UP000680750"/>
    </source>
</evidence>
<dbReference type="InterPro" id="IPR022398">
    <property type="entry name" value="Peptidase_S8_His-AS"/>
</dbReference>
<keyword evidence="9 13" id="KW-0472">Membrane</keyword>
<evidence type="ECO:0000256" key="1">
    <source>
        <dbReference type="ARBA" id="ARBA00004162"/>
    </source>
</evidence>
<evidence type="ECO:0000256" key="8">
    <source>
        <dbReference type="ARBA" id="ARBA00022989"/>
    </source>
</evidence>
<feature type="domain" description="Peptidase S8/S53" evidence="15">
    <location>
        <begin position="62"/>
        <end position="308"/>
    </location>
</feature>